<comment type="function">
    <text evidence="8 9">Intramembrane glycolipid transporter that operates in the biosynthetic pathway of dolichol-linked oligosaccharides, the glycan precursors employed in protein asparagine (N)-glycosylation. The sequential addition of sugars to dolichol pyrophosphate produces dolichol-linked oligosaccharides containing fourteen sugars, including two GlcNAcs, nine mannoses and three glucoses. Once assembled, the oligosaccharide is transferred from the lipid to nascent proteins by oligosaccharyltransferases. The assembly of dolichol-linked oligosaccharides begins on the cytosolic side of the endoplasmic reticulum membrane and finishes in its lumen. RFT1 could mediate the translocation of the cytosolically oriented intermediate DolPP-GlcNAc2Man5, produced by ALG11, into the ER lumen where dolichol-linked oligosaccharides assembly continues. However, the intramembrane lipid transporter activity could not be confirmed in vitro.</text>
</comment>
<evidence type="ECO:0000313" key="10">
    <source>
        <dbReference type="EMBL" id="PIN04799.1"/>
    </source>
</evidence>
<name>A0A2G9GHN8_9LAMI</name>
<evidence type="ECO:0000256" key="6">
    <source>
        <dbReference type="ARBA" id="ARBA00022989"/>
    </source>
</evidence>
<dbReference type="AlphaFoldDB" id="A0A2G9GHN8"/>
<evidence type="ECO:0000256" key="5">
    <source>
        <dbReference type="ARBA" id="ARBA00022824"/>
    </source>
</evidence>
<keyword evidence="4 9" id="KW-0812">Transmembrane</keyword>
<feature type="transmembrane region" description="Helical" evidence="9">
    <location>
        <begin position="61"/>
        <end position="85"/>
    </location>
</feature>
<keyword evidence="6 9" id="KW-1133">Transmembrane helix</keyword>
<evidence type="ECO:0000313" key="11">
    <source>
        <dbReference type="Proteomes" id="UP000231279"/>
    </source>
</evidence>
<dbReference type="Pfam" id="PF04506">
    <property type="entry name" value="Rft-1"/>
    <property type="match status" value="1"/>
</dbReference>
<evidence type="ECO:0000256" key="1">
    <source>
        <dbReference type="ARBA" id="ARBA00004477"/>
    </source>
</evidence>
<protein>
    <recommendedName>
        <fullName evidence="9">Protein RFT1 homolog</fullName>
    </recommendedName>
</protein>
<dbReference type="STRING" id="429701.A0A2G9GHN8"/>
<reference evidence="11" key="1">
    <citation type="journal article" date="2018" name="Gigascience">
        <title>Genome assembly of the Pink Ipe (Handroanthus impetiginosus, Bignoniaceae), a highly valued, ecologically keystone Neotropical timber forest tree.</title>
        <authorList>
            <person name="Silva-Junior O.B."/>
            <person name="Grattapaglia D."/>
            <person name="Novaes E."/>
            <person name="Collevatti R.G."/>
        </authorList>
    </citation>
    <scope>NUCLEOTIDE SEQUENCE [LARGE SCALE GENOMIC DNA]</scope>
    <source>
        <strain evidence="11">cv. UFG-1</strain>
    </source>
</reference>
<dbReference type="EMBL" id="NKXS01005006">
    <property type="protein sequence ID" value="PIN04799.1"/>
    <property type="molecule type" value="Genomic_DNA"/>
</dbReference>
<gene>
    <name evidence="10" type="ORF">CDL12_22663</name>
</gene>
<evidence type="ECO:0000256" key="9">
    <source>
        <dbReference type="RuleBase" id="RU365067"/>
    </source>
</evidence>
<dbReference type="GO" id="GO:0034203">
    <property type="term" value="P:glycolipid translocation"/>
    <property type="evidence" value="ECO:0007669"/>
    <property type="project" value="TreeGrafter"/>
</dbReference>
<comment type="caution">
    <text evidence="10">The sequence shown here is derived from an EMBL/GenBank/DDBJ whole genome shotgun (WGS) entry which is preliminary data.</text>
</comment>
<proteinExistence type="inferred from homology"/>
<dbReference type="OrthoDB" id="9979195at2759"/>
<organism evidence="10 11">
    <name type="scientific">Handroanthus impetiginosus</name>
    <dbReference type="NCBI Taxonomy" id="429701"/>
    <lineage>
        <taxon>Eukaryota</taxon>
        <taxon>Viridiplantae</taxon>
        <taxon>Streptophyta</taxon>
        <taxon>Embryophyta</taxon>
        <taxon>Tracheophyta</taxon>
        <taxon>Spermatophyta</taxon>
        <taxon>Magnoliopsida</taxon>
        <taxon>eudicotyledons</taxon>
        <taxon>Gunneridae</taxon>
        <taxon>Pentapetalae</taxon>
        <taxon>asterids</taxon>
        <taxon>lamiids</taxon>
        <taxon>Lamiales</taxon>
        <taxon>Bignoniaceae</taxon>
        <taxon>Crescentiina</taxon>
        <taxon>Tabebuia alliance</taxon>
        <taxon>Handroanthus</taxon>
    </lineage>
</organism>
<evidence type="ECO:0000256" key="2">
    <source>
        <dbReference type="ARBA" id="ARBA00004922"/>
    </source>
</evidence>
<dbReference type="InterPro" id="IPR007594">
    <property type="entry name" value="RFT1"/>
</dbReference>
<comment type="pathway">
    <text evidence="2">Protein modification; protein glycosylation.</text>
</comment>
<comment type="caution">
    <text evidence="9">Lacks conserved residue(s) required for the propagation of feature annotation.</text>
</comment>
<evidence type="ECO:0000256" key="4">
    <source>
        <dbReference type="ARBA" id="ARBA00022692"/>
    </source>
</evidence>
<dbReference type="GO" id="GO:0005789">
    <property type="term" value="C:endoplasmic reticulum membrane"/>
    <property type="evidence" value="ECO:0007669"/>
    <property type="project" value="UniProtKB-SubCell"/>
</dbReference>
<keyword evidence="11" id="KW-1185">Reference proteome</keyword>
<keyword evidence="5" id="KW-0256">Endoplasmic reticulum</keyword>
<evidence type="ECO:0000256" key="3">
    <source>
        <dbReference type="ARBA" id="ARBA00010288"/>
    </source>
</evidence>
<comment type="subcellular location">
    <subcellularLocation>
        <location evidence="1 9">Endoplasmic reticulum membrane</location>
        <topology evidence="1 9">Multi-pass membrane protein</topology>
    </subcellularLocation>
</comment>
<sequence>MIFRIVYSAIFIRKYFKGFSSFSFRGCLPAGVELLLVSGVAIFILGRIYLSRDNFWTTFTIHFSFGLAFFSMAAFVIKCTFFFNYQKEKPFISKIMRFHEHAD</sequence>
<dbReference type="GO" id="GO:0006488">
    <property type="term" value="P:dolichol-linked oligosaccharide biosynthetic process"/>
    <property type="evidence" value="ECO:0007669"/>
    <property type="project" value="InterPro"/>
</dbReference>
<evidence type="ECO:0000256" key="8">
    <source>
        <dbReference type="ARBA" id="ARBA00045912"/>
    </source>
</evidence>
<accession>A0A2G9GHN8</accession>
<dbReference type="PANTHER" id="PTHR13117">
    <property type="entry name" value="ENDOPLASMIC RETICULUM MULTISPAN TRANSMEMBRANE PROTEIN-RELATED"/>
    <property type="match status" value="1"/>
</dbReference>
<comment type="similarity">
    <text evidence="3 9">Belongs to the RFT1 family.</text>
</comment>
<feature type="transmembrane region" description="Helical" evidence="9">
    <location>
        <begin position="22"/>
        <end position="49"/>
    </location>
</feature>
<dbReference type="PANTHER" id="PTHR13117:SF5">
    <property type="entry name" value="PROTEIN RFT1 HOMOLOG"/>
    <property type="match status" value="1"/>
</dbReference>
<keyword evidence="7 9" id="KW-0472">Membrane</keyword>
<dbReference type="Proteomes" id="UP000231279">
    <property type="component" value="Unassembled WGS sequence"/>
</dbReference>
<evidence type="ECO:0000256" key="7">
    <source>
        <dbReference type="ARBA" id="ARBA00023136"/>
    </source>
</evidence>